<proteinExistence type="predicted"/>
<reference evidence="1 2" key="1">
    <citation type="submission" date="2019-05" db="EMBL/GenBank/DDBJ databases">
        <title>Another draft genome of Portunus trituberculatus and its Hox gene families provides insights of decapod evolution.</title>
        <authorList>
            <person name="Jeong J.-H."/>
            <person name="Song I."/>
            <person name="Kim S."/>
            <person name="Choi T."/>
            <person name="Kim D."/>
            <person name="Ryu S."/>
            <person name="Kim W."/>
        </authorList>
    </citation>
    <scope>NUCLEOTIDE SEQUENCE [LARGE SCALE GENOMIC DNA]</scope>
    <source>
        <tissue evidence="1">Muscle</tissue>
    </source>
</reference>
<organism evidence="1 2">
    <name type="scientific">Portunus trituberculatus</name>
    <name type="common">Swimming crab</name>
    <name type="synonym">Neptunus trituberculatus</name>
    <dbReference type="NCBI Taxonomy" id="210409"/>
    <lineage>
        <taxon>Eukaryota</taxon>
        <taxon>Metazoa</taxon>
        <taxon>Ecdysozoa</taxon>
        <taxon>Arthropoda</taxon>
        <taxon>Crustacea</taxon>
        <taxon>Multicrustacea</taxon>
        <taxon>Malacostraca</taxon>
        <taxon>Eumalacostraca</taxon>
        <taxon>Eucarida</taxon>
        <taxon>Decapoda</taxon>
        <taxon>Pleocyemata</taxon>
        <taxon>Brachyura</taxon>
        <taxon>Eubrachyura</taxon>
        <taxon>Portunoidea</taxon>
        <taxon>Portunidae</taxon>
        <taxon>Portuninae</taxon>
        <taxon>Portunus</taxon>
    </lineage>
</organism>
<sequence>MEHQAGEKAATTAALLQEVVKELKVVLAPFPSKESRKCIPLVKLRLHKNCAVSQMSCLLSHSV</sequence>
<evidence type="ECO:0000313" key="1">
    <source>
        <dbReference type="EMBL" id="MPD05901.1"/>
    </source>
</evidence>
<evidence type="ECO:0000313" key="2">
    <source>
        <dbReference type="Proteomes" id="UP000324222"/>
    </source>
</evidence>
<protein>
    <submittedName>
        <fullName evidence="1">Uncharacterized protein</fullName>
    </submittedName>
</protein>
<dbReference type="Proteomes" id="UP000324222">
    <property type="component" value="Unassembled WGS sequence"/>
</dbReference>
<comment type="caution">
    <text evidence="1">The sequence shown here is derived from an EMBL/GenBank/DDBJ whole genome shotgun (WGS) entry which is preliminary data.</text>
</comment>
<gene>
    <name evidence="1" type="ORF">E2C01_101673</name>
</gene>
<dbReference type="EMBL" id="VSRR010148294">
    <property type="protein sequence ID" value="MPD05901.1"/>
    <property type="molecule type" value="Genomic_DNA"/>
</dbReference>
<dbReference type="AlphaFoldDB" id="A0A5B7KA75"/>
<accession>A0A5B7KA75</accession>
<name>A0A5B7KA75_PORTR</name>
<keyword evidence="2" id="KW-1185">Reference proteome</keyword>